<dbReference type="STRING" id="717962.CC1_21220"/>
<reference evidence="1 2" key="1">
    <citation type="submission" date="2010-03" db="EMBL/GenBank/DDBJ databases">
        <title>The genome sequence of Coprococcus catus GD/7.</title>
        <authorList>
            <consortium name="metaHIT consortium -- http://www.metahit.eu/"/>
            <person name="Pajon A."/>
            <person name="Turner K."/>
            <person name="Parkhill J."/>
            <person name="Duncan S."/>
            <person name="Flint H."/>
        </authorList>
    </citation>
    <scope>NUCLEOTIDE SEQUENCE [LARGE SCALE GENOMIC DNA]</scope>
    <source>
        <strain evidence="1 2">GD/7</strain>
    </source>
</reference>
<evidence type="ECO:0000313" key="1">
    <source>
        <dbReference type="EMBL" id="CBK80830.1"/>
    </source>
</evidence>
<dbReference type="Proteomes" id="UP000008798">
    <property type="component" value="Chromosome"/>
</dbReference>
<organism evidence="1 2">
    <name type="scientific">Coprococcus catus GD/7</name>
    <dbReference type="NCBI Taxonomy" id="717962"/>
    <lineage>
        <taxon>Bacteria</taxon>
        <taxon>Bacillati</taxon>
        <taxon>Bacillota</taxon>
        <taxon>Clostridia</taxon>
        <taxon>Lachnospirales</taxon>
        <taxon>Lachnospiraceae</taxon>
        <taxon>Coprococcus</taxon>
    </lineage>
</organism>
<gene>
    <name evidence="1" type="ORF">CC1_21220</name>
</gene>
<dbReference type="KEGG" id="cct:CC1_21220"/>
<sequence>MRYIGYNKREFQKLKAGDVVVYMVGLKKRRTVCTGNAFYNNDADEPGWEVETENGFLSIDNDIWVQTYDEKENDHAAE</sequence>
<dbReference type="PATRIC" id="fig|717962.3.peg.2012"/>
<reference evidence="1 2" key="2">
    <citation type="submission" date="2010-03" db="EMBL/GenBank/DDBJ databases">
        <authorList>
            <person name="Pajon A."/>
        </authorList>
    </citation>
    <scope>NUCLEOTIDE SEQUENCE [LARGE SCALE GENOMIC DNA]</scope>
    <source>
        <strain evidence="1 2">GD/7</strain>
    </source>
</reference>
<accession>D4J909</accession>
<name>D4J909_9FIRM</name>
<dbReference type="HOGENOM" id="CLU_2615944_0_0_9"/>
<proteinExistence type="predicted"/>
<dbReference type="EMBL" id="FP929038">
    <property type="protein sequence ID" value="CBK80830.1"/>
    <property type="molecule type" value="Genomic_DNA"/>
</dbReference>
<dbReference type="RefSeq" id="WP_015514398.1">
    <property type="nucleotide sequence ID" value="NC_021009.1"/>
</dbReference>
<evidence type="ECO:0000313" key="2">
    <source>
        <dbReference type="Proteomes" id="UP000008798"/>
    </source>
</evidence>
<dbReference type="AlphaFoldDB" id="D4J909"/>
<protein>
    <submittedName>
        <fullName evidence="1">Uncharacterized protein</fullName>
    </submittedName>
</protein>